<gene>
    <name evidence="1" type="ORF">BJF96_g10384</name>
</gene>
<evidence type="ECO:0000313" key="1">
    <source>
        <dbReference type="EMBL" id="PNH26300.1"/>
    </source>
</evidence>
<organism evidence="1 2">
    <name type="scientific">Verticillium dahliae</name>
    <name type="common">Verticillium wilt</name>
    <dbReference type="NCBI Taxonomy" id="27337"/>
    <lineage>
        <taxon>Eukaryota</taxon>
        <taxon>Fungi</taxon>
        <taxon>Dikarya</taxon>
        <taxon>Ascomycota</taxon>
        <taxon>Pezizomycotina</taxon>
        <taxon>Sordariomycetes</taxon>
        <taxon>Hypocreomycetidae</taxon>
        <taxon>Glomerellales</taxon>
        <taxon>Plectosphaerellaceae</taxon>
        <taxon>Verticillium</taxon>
    </lineage>
</organism>
<name>A0AA45AGM9_VERDA</name>
<dbReference type="AlphaFoldDB" id="A0AA45AGM9"/>
<reference evidence="1 2" key="1">
    <citation type="submission" date="2017-12" db="EMBL/GenBank/DDBJ databases">
        <title>Comparative genomics yields insights into virulence evolution of Verticillium dahliae.</title>
        <authorList>
            <person name="Fan R."/>
            <person name="Armitage A.D."/>
            <person name="Cascant-Lopez E."/>
            <person name="Sobczyk M."/>
            <person name="Cockerton H.M."/>
            <person name="Harrison R.J."/>
        </authorList>
    </citation>
    <scope>NUCLEOTIDE SEQUENCE [LARGE SCALE GENOMIC DNA]</scope>
    <source>
        <strain evidence="1 2">12008</strain>
    </source>
</reference>
<comment type="caution">
    <text evidence="1">The sequence shown here is derived from an EMBL/GenBank/DDBJ whole genome shotgun (WGS) entry which is preliminary data.</text>
</comment>
<dbReference type="EMBL" id="MPSH01000076">
    <property type="protein sequence ID" value="PNH26300.1"/>
    <property type="molecule type" value="Genomic_DNA"/>
</dbReference>
<proteinExistence type="predicted"/>
<sequence>MRLMDEGGYYGGASLDESHALLEEPLTSWKEFIAKAPAFKDLM</sequence>
<protein>
    <submittedName>
        <fullName evidence="1">Uncharacterized protein</fullName>
    </submittedName>
</protein>
<accession>A0AA45AGM9</accession>
<evidence type="ECO:0000313" key="2">
    <source>
        <dbReference type="Proteomes" id="UP000236305"/>
    </source>
</evidence>
<dbReference type="Proteomes" id="UP000236305">
    <property type="component" value="Unassembled WGS sequence"/>
</dbReference>